<dbReference type="PANTHER" id="PTHR36966:SF1">
    <property type="entry name" value="REP-ASSOCIATED TYROSINE TRANSPOSASE"/>
    <property type="match status" value="1"/>
</dbReference>
<dbReference type="GO" id="GO:0043565">
    <property type="term" value="F:sequence-specific DNA binding"/>
    <property type="evidence" value="ECO:0007669"/>
    <property type="project" value="TreeGrafter"/>
</dbReference>
<evidence type="ECO:0000259" key="1">
    <source>
        <dbReference type="SMART" id="SM01321"/>
    </source>
</evidence>
<dbReference type="Proteomes" id="UP000015455">
    <property type="component" value="Unassembled WGS sequence"/>
</dbReference>
<dbReference type="InterPro" id="IPR052715">
    <property type="entry name" value="RAYT_transposase"/>
</dbReference>
<dbReference type="eggNOG" id="COG1943">
    <property type="taxonomic scope" value="Bacteria"/>
</dbReference>
<evidence type="ECO:0000313" key="2">
    <source>
        <dbReference type="EMBL" id="EPZ14970.1"/>
    </source>
</evidence>
<dbReference type="GO" id="GO:0004803">
    <property type="term" value="F:transposase activity"/>
    <property type="evidence" value="ECO:0007669"/>
    <property type="project" value="InterPro"/>
</dbReference>
<dbReference type="PANTHER" id="PTHR36966">
    <property type="entry name" value="REP-ASSOCIATED TYROSINE TRANSPOSASE"/>
    <property type="match status" value="1"/>
</dbReference>
<comment type="caution">
    <text evidence="2">The sequence shown here is derived from an EMBL/GenBank/DDBJ whole genome shotgun (WGS) entry which is preliminary data.</text>
</comment>
<dbReference type="InterPro" id="IPR002686">
    <property type="entry name" value="Transposase_17"/>
</dbReference>
<gene>
    <name evidence="2" type="ORF">M622_17465</name>
</gene>
<dbReference type="AlphaFoldDB" id="S9ZCF2"/>
<dbReference type="SUPFAM" id="SSF143422">
    <property type="entry name" value="Transposase IS200-like"/>
    <property type="match status" value="1"/>
</dbReference>
<dbReference type="GO" id="GO:0006313">
    <property type="term" value="P:DNA transposition"/>
    <property type="evidence" value="ECO:0007669"/>
    <property type="project" value="InterPro"/>
</dbReference>
<sequence>MGRTYLITTVTLEREPIFADFHLARSAILELRRCDALDLSRTLAFVLMPDHLHWLVELRDGSLCDLVQRFKSVSAKNINAMDASPGRRRWQAGFHDHALRDEDDLPAMARYVVANPLRAGIVRTVRDYPHWDAVWL</sequence>
<accession>S9ZCF2</accession>
<dbReference type="PATRIC" id="fig|1348657.5.peg.2578"/>
<dbReference type="InterPro" id="IPR036515">
    <property type="entry name" value="Transposase_17_sf"/>
</dbReference>
<protein>
    <recommendedName>
        <fullName evidence="1">Transposase IS200-like domain-containing protein</fullName>
    </recommendedName>
</protein>
<feature type="domain" description="Transposase IS200-like" evidence="1">
    <location>
        <begin position="1"/>
        <end position="115"/>
    </location>
</feature>
<proteinExistence type="predicted"/>
<name>S9ZCF2_9RHOO</name>
<keyword evidence="3" id="KW-1185">Reference proteome</keyword>
<dbReference type="Gene3D" id="3.30.70.1290">
    <property type="entry name" value="Transposase IS200-like"/>
    <property type="match status" value="1"/>
</dbReference>
<dbReference type="SMART" id="SM01321">
    <property type="entry name" value="Y1_Tnp"/>
    <property type="match status" value="1"/>
</dbReference>
<dbReference type="STRING" id="1348657.M622_17465"/>
<reference evidence="2 3" key="1">
    <citation type="submission" date="2013-06" db="EMBL/GenBank/DDBJ databases">
        <title>Draft genome sequence of Thauera terpenica.</title>
        <authorList>
            <person name="Liu B."/>
            <person name="Frostegard A.H."/>
            <person name="Shapleigh J.P."/>
        </authorList>
    </citation>
    <scope>NUCLEOTIDE SEQUENCE [LARGE SCALE GENOMIC DNA]</scope>
    <source>
        <strain evidence="2 3">58Eu</strain>
    </source>
</reference>
<dbReference type="EMBL" id="ATJV01000066">
    <property type="protein sequence ID" value="EPZ14970.1"/>
    <property type="molecule type" value="Genomic_DNA"/>
</dbReference>
<dbReference type="Pfam" id="PF01797">
    <property type="entry name" value="Y1_Tnp"/>
    <property type="match status" value="1"/>
</dbReference>
<organism evidence="2 3">
    <name type="scientific">Thauera terpenica 58Eu</name>
    <dbReference type="NCBI Taxonomy" id="1348657"/>
    <lineage>
        <taxon>Bacteria</taxon>
        <taxon>Pseudomonadati</taxon>
        <taxon>Pseudomonadota</taxon>
        <taxon>Betaproteobacteria</taxon>
        <taxon>Rhodocyclales</taxon>
        <taxon>Zoogloeaceae</taxon>
        <taxon>Thauera</taxon>
    </lineage>
</organism>
<evidence type="ECO:0000313" key="3">
    <source>
        <dbReference type="Proteomes" id="UP000015455"/>
    </source>
</evidence>
<dbReference type="NCBIfam" id="NF047646">
    <property type="entry name" value="REP_Tyr_transpos"/>
    <property type="match status" value="1"/>
</dbReference>